<sequence>MNDLQPSIPQIAGIVLNDLRFYLEVIDPVSYQAPLELLSGSTIGQHTRHIIEFYTCLLEQSAGQTDPVINYAQRRRDHQIESQPDHAIGLVNILCTRLNDLVADQNCFLDCTEHGQENLLVSSTIGRELVYNIEHTIHHLAIVKIALKATHPKIALPEHFGVAPSTIRHRQEACAQ</sequence>
<dbReference type="Proteomes" id="UP000808337">
    <property type="component" value="Unassembled WGS sequence"/>
</dbReference>
<reference evidence="1 2" key="1">
    <citation type="submission" date="2020-10" db="EMBL/GenBank/DDBJ databases">
        <title>Connecting structure to function with the recovery of over 1000 high-quality activated sludge metagenome-assembled genomes encoding full-length rRNA genes using long-read sequencing.</title>
        <authorList>
            <person name="Singleton C.M."/>
            <person name="Petriglieri F."/>
            <person name="Kristensen J.M."/>
            <person name="Kirkegaard R.H."/>
            <person name="Michaelsen T.Y."/>
            <person name="Andersen M.H."/>
            <person name="Karst S.M."/>
            <person name="Dueholm M.S."/>
            <person name="Nielsen P.H."/>
            <person name="Albertsen M."/>
        </authorList>
    </citation>
    <scope>NUCLEOTIDE SEQUENCE [LARGE SCALE GENOMIC DNA]</scope>
    <source>
        <strain evidence="1">Ribe_18-Q3-R11-54_MAXAC.273</strain>
    </source>
</reference>
<proteinExistence type="predicted"/>
<gene>
    <name evidence="1" type="ORF">IPP15_05500</name>
</gene>
<dbReference type="PANTHER" id="PTHR39473">
    <property type="match status" value="1"/>
</dbReference>
<dbReference type="AlphaFoldDB" id="A0A9D7STJ6"/>
<dbReference type="EMBL" id="JADKGY010000001">
    <property type="protein sequence ID" value="MBK9981869.1"/>
    <property type="molecule type" value="Genomic_DNA"/>
</dbReference>
<comment type="caution">
    <text evidence="1">The sequence shown here is derived from an EMBL/GenBank/DDBJ whole genome shotgun (WGS) entry which is preliminary data.</text>
</comment>
<evidence type="ECO:0008006" key="3">
    <source>
        <dbReference type="Google" id="ProtNLM"/>
    </source>
</evidence>
<protein>
    <recommendedName>
        <fullName evidence="3">DinB family protein</fullName>
    </recommendedName>
</protein>
<organism evidence="1 2">
    <name type="scientific">Candidatus Opimibacter skivensis</name>
    <dbReference type="NCBI Taxonomy" id="2982028"/>
    <lineage>
        <taxon>Bacteria</taxon>
        <taxon>Pseudomonadati</taxon>
        <taxon>Bacteroidota</taxon>
        <taxon>Saprospiria</taxon>
        <taxon>Saprospirales</taxon>
        <taxon>Saprospiraceae</taxon>
        <taxon>Candidatus Opimibacter</taxon>
    </lineage>
</organism>
<name>A0A9D7STJ6_9BACT</name>
<dbReference type="PANTHER" id="PTHR39473:SF1">
    <property type="entry name" value="DINB-LIKE DOMAIN-CONTAINING PROTEIN"/>
    <property type="match status" value="1"/>
</dbReference>
<evidence type="ECO:0000313" key="1">
    <source>
        <dbReference type="EMBL" id="MBK9981869.1"/>
    </source>
</evidence>
<evidence type="ECO:0000313" key="2">
    <source>
        <dbReference type="Proteomes" id="UP000808337"/>
    </source>
</evidence>
<accession>A0A9D7STJ6</accession>